<reference evidence="2 3" key="1">
    <citation type="submission" date="2019-04" db="EMBL/GenBank/DDBJ databases">
        <title>Lysinibacillus genome sequencing.</title>
        <authorList>
            <person name="Dunlap C."/>
        </authorList>
    </citation>
    <scope>NUCLEOTIDE SEQUENCE [LARGE SCALE GENOMIC DNA]</scope>
    <source>
        <strain evidence="2 3">CCTCC AB 2010389</strain>
    </source>
</reference>
<sequence>MKRITLLVLTAISIFVLSACQDNEKVKEEDVLSFLKEYKGITHNVDNSVDVTLTTLKPYLNDEWYKINERDRRTRSAETSQNASYSFL</sequence>
<keyword evidence="1" id="KW-0732">Signal</keyword>
<accession>A0A4U2Z2A3</accession>
<evidence type="ECO:0000313" key="2">
    <source>
        <dbReference type="EMBL" id="TKI67814.1"/>
    </source>
</evidence>
<name>A0A4U2Z2A3_9BACI</name>
<organism evidence="2 3">
    <name type="scientific">Lysinibacillus mangiferihumi</name>
    <dbReference type="NCBI Taxonomy" id="1130819"/>
    <lineage>
        <taxon>Bacteria</taxon>
        <taxon>Bacillati</taxon>
        <taxon>Bacillota</taxon>
        <taxon>Bacilli</taxon>
        <taxon>Bacillales</taxon>
        <taxon>Bacillaceae</taxon>
        <taxon>Lysinibacillus</taxon>
    </lineage>
</organism>
<feature type="chain" id="PRO_5020252405" evidence="1">
    <location>
        <begin position="22"/>
        <end position="88"/>
    </location>
</feature>
<comment type="caution">
    <text evidence="2">The sequence shown here is derived from an EMBL/GenBank/DDBJ whole genome shotgun (WGS) entry which is preliminary data.</text>
</comment>
<dbReference type="RefSeq" id="WP_107897611.1">
    <property type="nucleotide sequence ID" value="NZ_PYWM01000047.1"/>
</dbReference>
<dbReference type="PROSITE" id="PS51257">
    <property type="entry name" value="PROKAR_LIPOPROTEIN"/>
    <property type="match status" value="1"/>
</dbReference>
<feature type="signal peptide" evidence="1">
    <location>
        <begin position="1"/>
        <end position="21"/>
    </location>
</feature>
<keyword evidence="3" id="KW-1185">Reference proteome</keyword>
<dbReference type="EMBL" id="SZPU01000043">
    <property type="protein sequence ID" value="TKI67814.1"/>
    <property type="molecule type" value="Genomic_DNA"/>
</dbReference>
<protein>
    <submittedName>
        <fullName evidence="2">Uncharacterized protein</fullName>
    </submittedName>
</protein>
<proteinExistence type="predicted"/>
<evidence type="ECO:0000313" key="3">
    <source>
        <dbReference type="Proteomes" id="UP000308744"/>
    </source>
</evidence>
<evidence type="ECO:0000256" key="1">
    <source>
        <dbReference type="SAM" id="SignalP"/>
    </source>
</evidence>
<dbReference type="AlphaFoldDB" id="A0A4U2Z2A3"/>
<gene>
    <name evidence="2" type="ORF">FC756_12265</name>
</gene>
<dbReference type="Proteomes" id="UP000308744">
    <property type="component" value="Unassembled WGS sequence"/>
</dbReference>